<dbReference type="WBParaSite" id="PSAMB.scaffold14026size2031.g35818.t1">
    <property type="protein sequence ID" value="PSAMB.scaffold14026size2031.g35818.t1"/>
    <property type="gene ID" value="PSAMB.scaffold14026size2031.g35818"/>
</dbReference>
<dbReference type="GO" id="GO:0005797">
    <property type="term" value="C:Golgi medial cisterna"/>
    <property type="evidence" value="ECO:0007669"/>
    <property type="project" value="TreeGrafter"/>
</dbReference>
<evidence type="ECO:0000313" key="2">
    <source>
        <dbReference type="WBParaSite" id="PSAMB.scaffold14026size2031.g35818.t1"/>
    </source>
</evidence>
<dbReference type="GO" id="GO:0016020">
    <property type="term" value="C:membrane"/>
    <property type="evidence" value="ECO:0007669"/>
    <property type="project" value="TreeGrafter"/>
</dbReference>
<sequence>MGNADSRMNFRKAVIDLTSKKKPTETMDESFWEQFWSPDNVNNASDVFSLIPAAEIRALREESPNNLATLCYKAVERLMQAGEHSVHSAKEQQKVVNCIRLLTRILPYIFEDPDWRGYFWSALPADNPSQRQDTLPLAKALLGALTDLLFCPDFTVSANKKGPETPEDLASIDSCEYIWEAGVGFAQKPSHSPQHDFYRTEILKLLLAC</sequence>
<name>A0A914UZW0_9BILA</name>
<keyword evidence="1" id="KW-1185">Reference proteome</keyword>
<protein>
    <submittedName>
        <fullName evidence="2">Protein HID1</fullName>
    </submittedName>
</protein>
<organism evidence="1 2">
    <name type="scientific">Plectus sambesii</name>
    <dbReference type="NCBI Taxonomy" id="2011161"/>
    <lineage>
        <taxon>Eukaryota</taxon>
        <taxon>Metazoa</taxon>
        <taxon>Ecdysozoa</taxon>
        <taxon>Nematoda</taxon>
        <taxon>Chromadorea</taxon>
        <taxon>Plectida</taxon>
        <taxon>Plectina</taxon>
        <taxon>Plectoidea</taxon>
        <taxon>Plectidae</taxon>
        <taxon>Plectus</taxon>
    </lineage>
</organism>
<dbReference type="PANTHER" id="PTHR21575:SF12">
    <property type="entry name" value="PROTEIN HID1"/>
    <property type="match status" value="1"/>
</dbReference>
<dbReference type="Proteomes" id="UP000887566">
    <property type="component" value="Unplaced"/>
</dbReference>
<dbReference type="GO" id="GO:0000138">
    <property type="term" value="C:Golgi trans cisterna"/>
    <property type="evidence" value="ECO:0007669"/>
    <property type="project" value="TreeGrafter"/>
</dbReference>
<dbReference type="Pfam" id="PF12722">
    <property type="entry name" value="Hid1"/>
    <property type="match status" value="1"/>
</dbReference>
<proteinExistence type="predicted"/>
<reference evidence="2" key="1">
    <citation type="submission" date="2022-11" db="UniProtKB">
        <authorList>
            <consortium name="WormBaseParasite"/>
        </authorList>
    </citation>
    <scope>IDENTIFICATION</scope>
</reference>
<dbReference type="InterPro" id="IPR026705">
    <property type="entry name" value="Hid-1/Ecm30"/>
</dbReference>
<dbReference type="AlphaFoldDB" id="A0A914UZW0"/>
<accession>A0A914UZW0</accession>
<dbReference type="PANTHER" id="PTHR21575">
    <property type="entry name" value="PROTEIN HID1"/>
    <property type="match status" value="1"/>
</dbReference>
<evidence type="ECO:0000313" key="1">
    <source>
        <dbReference type="Proteomes" id="UP000887566"/>
    </source>
</evidence>